<evidence type="ECO:0000313" key="7">
    <source>
        <dbReference type="EMBL" id="KAG5590439.1"/>
    </source>
</evidence>
<dbReference type="GO" id="GO:0140566">
    <property type="term" value="F:histone reader activity"/>
    <property type="evidence" value="ECO:0007669"/>
    <property type="project" value="InterPro"/>
</dbReference>
<keyword evidence="8" id="KW-1185">Reference proteome</keyword>
<evidence type="ECO:0000256" key="1">
    <source>
        <dbReference type="ARBA" id="ARBA00022723"/>
    </source>
</evidence>
<gene>
    <name evidence="7" type="ORF">H5410_040953</name>
</gene>
<dbReference type="PANTHER" id="PTHR33304:SF60">
    <property type="entry name" value="DEHYDRATION-RESPONSIVE ELEMENT-BINDING PROTEIN 2B-LIKE ISOFORM X1"/>
    <property type="match status" value="1"/>
</dbReference>
<evidence type="ECO:0000256" key="5">
    <source>
        <dbReference type="ARBA" id="ARBA00023163"/>
    </source>
</evidence>
<accession>A0A9J5XSA9</accession>
<dbReference type="EMBL" id="JACXVP010000008">
    <property type="protein sequence ID" value="KAG5590439.1"/>
    <property type="molecule type" value="Genomic_DNA"/>
</dbReference>
<dbReference type="PANTHER" id="PTHR33304">
    <property type="match status" value="1"/>
</dbReference>
<name>A0A9J5XSA9_SOLCO</name>
<evidence type="ECO:0000256" key="3">
    <source>
        <dbReference type="ARBA" id="ARBA00022833"/>
    </source>
</evidence>
<keyword evidence="3" id="KW-0862">Zinc</keyword>
<dbReference type="InterPro" id="IPR049914">
    <property type="entry name" value="PHD1-3/5-6"/>
</dbReference>
<dbReference type="AlphaFoldDB" id="A0A9J5XSA9"/>
<dbReference type="Pfam" id="PF23121">
    <property type="entry name" value="SPOC_AIPP2"/>
    <property type="match status" value="1"/>
</dbReference>
<dbReference type="Proteomes" id="UP000824120">
    <property type="component" value="Chromosome 8"/>
</dbReference>
<dbReference type="InterPro" id="IPR056280">
    <property type="entry name" value="AIPP2-like_SPOC"/>
</dbReference>
<evidence type="ECO:0000256" key="2">
    <source>
        <dbReference type="ARBA" id="ARBA00022771"/>
    </source>
</evidence>
<dbReference type="GO" id="GO:0008270">
    <property type="term" value="F:zinc ion binding"/>
    <property type="evidence" value="ECO:0007669"/>
    <property type="project" value="UniProtKB-KW"/>
</dbReference>
<evidence type="ECO:0000256" key="4">
    <source>
        <dbReference type="ARBA" id="ARBA00023015"/>
    </source>
</evidence>
<organism evidence="7 8">
    <name type="scientific">Solanum commersonii</name>
    <name type="common">Commerson's wild potato</name>
    <name type="synonym">Commerson's nightshade</name>
    <dbReference type="NCBI Taxonomy" id="4109"/>
    <lineage>
        <taxon>Eukaryota</taxon>
        <taxon>Viridiplantae</taxon>
        <taxon>Streptophyta</taxon>
        <taxon>Embryophyta</taxon>
        <taxon>Tracheophyta</taxon>
        <taxon>Spermatophyta</taxon>
        <taxon>Magnoliopsida</taxon>
        <taxon>eudicotyledons</taxon>
        <taxon>Gunneridae</taxon>
        <taxon>Pentapetalae</taxon>
        <taxon>asterids</taxon>
        <taxon>lamiids</taxon>
        <taxon>Solanales</taxon>
        <taxon>Solanaceae</taxon>
        <taxon>Solanoideae</taxon>
        <taxon>Solaneae</taxon>
        <taxon>Solanum</taxon>
    </lineage>
</organism>
<keyword evidence="1" id="KW-0479">Metal-binding</keyword>
<keyword evidence="4" id="KW-0805">Transcription regulation</keyword>
<keyword evidence="2" id="KW-0863">Zinc-finger</keyword>
<feature type="domain" description="AIPP2-like SPOC-like" evidence="6">
    <location>
        <begin position="102"/>
        <end position="190"/>
    </location>
</feature>
<sequence>MSYNSRKLMDPNSFDGSKESNVWLIRVSKNHEYKQEFNGEYDFTWGNVVEASGVVKIFMGFRGSSNFYEQKLKRSMNSNPVPPGTDLVEHSHDVQLVDDPYELDRVVAHLSDRACQSVSEKSKLLLLYLHFEMFSKNDLWHEYFNTSEANADDIELFFFPSEARVYALRALTPYGELLVFTSTKLPLPHWN</sequence>
<protein>
    <recommendedName>
        <fullName evidence="6">AIPP2-like SPOC-like domain-containing protein</fullName>
    </recommendedName>
</protein>
<keyword evidence="5" id="KW-0804">Transcription</keyword>
<dbReference type="GO" id="GO:0034244">
    <property type="term" value="P:negative regulation of transcription elongation by RNA polymerase II"/>
    <property type="evidence" value="ECO:0007669"/>
    <property type="project" value="InterPro"/>
</dbReference>
<evidence type="ECO:0000313" key="8">
    <source>
        <dbReference type="Proteomes" id="UP000824120"/>
    </source>
</evidence>
<evidence type="ECO:0000259" key="6">
    <source>
        <dbReference type="Pfam" id="PF23121"/>
    </source>
</evidence>
<dbReference type="OrthoDB" id="1932206at2759"/>
<reference evidence="7 8" key="1">
    <citation type="submission" date="2020-09" db="EMBL/GenBank/DDBJ databases">
        <title>De no assembly of potato wild relative species, Solanum commersonii.</title>
        <authorList>
            <person name="Cho K."/>
        </authorList>
    </citation>
    <scope>NUCLEOTIDE SEQUENCE [LARGE SCALE GENOMIC DNA]</scope>
    <source>
        <strain evidence="7">LZ3.2</strain>
        <tissue evidence="7">Leaf</tissue>
    </source>
</reference>
<comment type="caution">
    <text evidence="7">The sequence shown here is derived from an EMBL/GenBank/DDBJ whole genome shotgun (WGS) entry which is preliminary data.</text>
</comment>
<proteinExistence type="predicted"/>